<dbReference type="AlphaFoldDB" id="A0AAE3G802"/>
<evidence type="ECO:0000256" key="3">
    <source>
        <dbReference type="ARBA" id="ARBA00022801"/>
    </source>
</evidence>
<evidence type="ECO:0000256" key="4">
    <source>
        <dbReference type="ARBA" id="ARBA00022839"/>
    </source>
</evidence>
<feature type="binding site" evidence="5">
    <location>
        <position position="188"/>
    </location>
    <ligand>
        <name>Mg(2+)</name>
        <dbReference type="ChEBI" id="CHEBI:18420"/>
        <label>2</label>
        <note>catalytic</note>
    </ligand>
</feature>
<dbReference type="CDD" id="cd06134">
    <property type="entry name" value="RNaseT"/>
    <property type="match status" value="1"/>
</dbReference>
<evidence type="ECO:0000313" key="7">
    <source>
        <dbReference type="EMBL" id="MCP1676709.1"/>
    </source>
</evidence>
<name>A0AAE3G802_9GAMM</name>
<comment type="caution">
    <text evidence="5">Lacks conserved residue(s) required for the propagation of feature annotation.</text>
</comment>
<dbReference type="GO" id="GO:0008033">
    <property type="term" value="P:tRNA processing"/>
    <property type="evidence" value="ECO:0007669"/>
    <property type="project" value="UniProtKB-KW"/>
</dbReference>
<dbReference type="Pfam" id="PF00929">
    <property type="entry name" value="RNase_T"/>
    <property type="match status" value="1"/>
</dbReference>
<feature type="domain" description="Exonuclease" evidence="6">
    <location>
        <begin position="25"/>
        <end position="210"/>
    </location>
</feature>
<dbReference type="GO" id="GO:0003676">
    <property type="term" value="F:nucleic acid binding"/>
    <property type="evidence" value="ECO:0007669"/>
    <property type="project" value="InterPro"/>
</dbReference>
<comment type="function">
    <text evidence="5">Trims short 3' overhangs of a variety of RNA species, leaving a one or two nucleotide 3' overhang. Responsible for the end-turnover of tRNA: specifically removes the terminal AMP residue from uncharged tRNA (tRNA-C-C-A). Also appears to be involved in tRNA biosynthesis.</text>
</comment>
<dbReference type="NCBIfam" id="TIGR01298">
    <property type="entry name" value="RNaseT"/>
    <property type="match status" value="1"/>
</dbReference>
<dbReference type="InterPro" id="IPR005987">
    <property type="entry name" value="RNase_T"/>
</dbReference>
<dbReference type="InterPro" id="IPR013520">
    <property type="entry name" value="Ribonucl_H"/>
</dbReference>
<sequence>MSEDAPNSATLSGAMGIAHRFRSFLPVVVDVETGGLNHQTDALLQIAAVIVRMDDAGRLYRAETHSCHVKPFEGANIDPKSLEINGIRPDHPLRIAYGEQDALGRVFKPIRQEVRDTGCTRAILVGHNATFDLNFLNAAVDRAGIRRNPFHPFGSFDTATLAGLAFGQTVLAKALRTAGMGWNGEEAHSAVYDAEKTADLFCEIVNRWDMHIGVPGRE</sequence>
<comment type="similarity">
    <text evidence="5">Belongs to the RNase T family.</text>
</comment>
<dbReference type="HAMAP" id="MF_00157">
    <property type="entry name" value="RNase_T"/>
    <property type="match status" value="1"/>
</dbReference>
<dbReference type="PANTHER" id="PTHR30231">
    <property type="entry name" value="DNA POLYMERASE III SUBUNIT EPSILON"/>
    <property type="match status" value="1"/>
</dbReference>
<dbReference type="PANTHER" id="PTHR30231:SF2">
    <property type="entry name" value="RIBONUCLEASE T"/>
    <property type="match status" value="1"/>
</dbReference>
<comment type="cofactor">
    <cofactor evidence="5">
        <name>Mg(2+)</name>
        <dbReference type="ChEBI" id="CHEBI:18420"/>
    </cofactor>
    <text evidence="5">Binds two Mg(2+) per subunit. The active form of the enzyme binds two Mg(2+) ions in its active site. The first Mg(2+) forms only one salt bridge with the protein.</text>
</comment>
<dbReference type="GO" id="GO:0008408">
    <property type="term" value="F:3'-5' exonuclease activity"/>
    <property type="evidence" value="ECO:0007669"/>
    <property type="project" value="TreeGrafter"/>
</dbReference>
<protein>
    <recommendedName>
        <fullName evidence="5">Ribonuclease T</fullName>
        <ecNumber evidence="5">3.1.13.-</ecNumber>
    </recommendedName>
    <alternativeName>
        <fullName evidence="5">Exoribonuclease T</fullName>
        <shortName evidence="5">RNase T</shortName>
    </alternativeName>
</protein>
<gene>
    <name evidence="5" type="primary">rnt</name>
    <name evidence="7" type="ORF">J2T57_003880</name>
</gene>
<feature type="binding site" evidence="5">
    <location>
        <position position="30"/>
    </location>
    <ligand>
        <name>Mg(2+)</name>
        <dbReference type="ChEBI" id="CHEBI:18420"/>
        <label>2</label>
        <note>catalytic</note>
    </ligand>
</feature>
<dbReference type="Proteomes" id="UP001205843">
    <property type="component" value="Unassembled WGS sequence"/>
</dbReference>
<dbReference type="EC" id="3.1.13.-" evidence="5"/>
<evidence type="ECO:0000256" key="1">
    <source>
        <dbReference type="ARBA" id="ARBA00022694"/>
    </source>
</evidence>
<keyword evidence="2 5" id="KW-0540">Nuclease</keyword>
<keyword evidence="8" id="KW-1185">Reference proteome</keyword>
<feature type="active site" description="Proton donor/acceptor" evidence="5">
    <location>
        <position position="188"/>
    </location>
</feature>
<evidence type="ECO:0000259" key="6">
    <source>
        <dbReference type="SMART" id="SM00479"/>
    </source>
</evidence>
<dbReference type="RefSeq" id="WP_253483601.1">
    <property type="nucleotide sequence ID" value="NZ_JALJXV010000010.1"/>
</dbReference>
<comment type="caution">
    <text evidence="7">The sequence shown here is derived from an EMBL/GenBank/DDBJ whole genome shotgun (WGS) entry which is preliminary data.</text>
</comment>
<proteinExistence type="inferred from homology"/>
<feature type="site" description="Important for substrate binding and specificity" evidence="5">
    <location>
        <position position="131"/>
    </location>
</feature>
<dbReference type="EMBL" id="JALJXV010000010">
    <property type="protein sequence ID" value="MCP1676709.1"/>
    <property type="molecule type" value="Genomic_DNA"/>
</dbReference>
<feature type="binding site" evidence="5">
    <location>
        <position position="30"/>
    </location>
    <ligand>
        <name>Mg(2+)</name>
        <dbReference type="ChEBI" id="CHEBI:18420"/>
        <label>1</label>
        <note>catalytic</note>
    </ligand>
</feature>
<dbReference type="GO" id="GO:0000287">
    <property type="term" value="F:magnesium ion binding"/>
    <property type="evidence" value="ECO:0007669"/>
    <property type="project" value="UniProtKB-UniRule"/>
</dbReference>
<dbReference type="GO" id="GO:0005829">
    <property type="term" value="C:cytosol"/>
    <property type="evidence" value="ECO:0007669"/>
    <property type="project" value="TreeGrafter"/>
</dbReference>
<feature type="binding site" evidence="5">
    <location>
        <position position="32"/>
    </location>
    <ligand>
        <name>Mg(2+)</name>
        <dbReference type="ChEBI" id="CHEBI:18420"/>
        <label>2</label>
        <note>catalytic</note>
    </ligand>
</feature>
<evidence type="ECO:0000256" key="5">
    <source>
        <dbReference type="HAMAP-Rule" id="MF_00157"/>
    </source>
</evidence>
<evidence type="ECO:0000313" key="8">
    <source>
        <dbReference type="Proteomes" id="UP001205843"/>
    </source>
</evidence>
<keyword evidence="1 5" id="KW-0819">tRNA processing</keyword>
<keyword evidence="4 5" id="KW-0269">Exonuclease</keyword>
<dbReference type="SMART" id="SM00479">
    <property type="entry name" value="EXOIII"/>
    <property type="match status" value="1"/>
</dbReference>
<dbReference type="InterPro" id="IPR012337">
    <property type="entry name" value="RNaseH-like_sf"/>
</dbReference>
<keyword evidence="3 5" id="KW-0378">Hydrolase</keyword>
<organism evidence="7 8">
    <name type="scientific">Natronocella acetinitrilica</name>
    <dbReference type="NCBI Taxonomy" id="414046"/>
    <lineage>
        <taxon>Bacteria</taxon>
        <taxon>Pseudomonadati</taxon>
        <taxon>Pseudomonadota</taxon>
        <taxon>Gammaproteobacteria</taxon>
        <taxon>Chromatiales</taxon>
        <taxon>Ectothiorhodospiraceae</taxon>
        <taxon>Natronocella</taxon>
    </lineage>
</organism>
<evidence type="ECO:0000256" key="2">
    <source>
        <dbReference type="ARBA" id="ARBA00022722"/>
    </source>
</evidence>
<keyword evidence="5" id="KW-0460">Magnesium</keyword>
<dbReference type="GO" id="GO:0045004">
    <property type="term" value="P:DNA replication proofreading"/>
    <property type="evidence" value="ECO:0007669"/>
    <property type="project" value="TreeGrafter"/>
</dbReference>
<feature type="site" description="Important for substrate binding and specificity" evidence="5">
    <location>
        <position position="153"/>
    </location>
</feature>
<feature type="binding site" evidence="5">
    <location>
        <position position="193"/>
    </location>
    <ligand>
        <name>Mg(2+)</name>
        <dbReference type="ChEBI" id="CHEBI:18420"/>
        <label>2</label>
        <note>catalytic</note>
    </ligand>
</feature>
<comment type="subunit">
    <text evidence="5">Homodimer.</text>
</comment>
<dbReference type="InterPro" id="IPR036397">
    <property type="entry name" value="RNaseH_sf"/>
</dbReference>
<keyword evidence="5" id="KW-0479">Metal-binding</keyword>
<reference evidence="7" key="1">
    <citation type="submission" date="2022-03" db="EMBL/GenBank/DDBJ databases">
        <title>Genomic Encyclopedia of Type Strains, Phase III (KMG-III): the genomes of soil and plant-associated and newly described type strains.</title>
        <authorList>
            <person name="Whitman W."/>
        </authorList>
    </citation>
    <scope>NUCLEOTIDE SEQUENCE</scope>
    <source>
        <strain evidence="7">ANL 6-2</strain>
    </source>
</reference>
<accession>A0AAE3G802</accession>
<dbReference type="GO" id="GO:0016896">
    <property type="term" value="F:RNA exonuclease activity, producing 5'-phosphomonoesters"/>
    <property type="evidence" value="ECO:0007669"/>
    <property type="project" value="UniProtKB-UniRule"/>
</dbReference>
<dbReference type="SUPFAM" id="SSF53098">
    <property type="entry name" value="Ribonuclease H-like"/>
    <property type="match status" value="1"/>
</dbReference>
<dbReference type="Gene3D" id="3.30.420.10">
    <property type="entry name" value="Ribonuclease H-like superfamily/Ribonuclease H"/>
    <property type="match status" value="1"/>
</dbReference>